<dbReference type="EMBL" id="PTIZ01000005">
    <property type="protein sequence ID" value="PPK75805.1"/>
    <property type="molecule type" value="Genomic_DNA"/>
</dbReference>
<protein>
    <submittedName>
        <fullName evidence="1">Uncharacterized protein</fullName>
    </submittedName>
</protein>
<organism evidence="1 2">
    <name type="scientific">Methylobacter tundripaludum</name>
    <dbReference type="NCBI Taxonomy" id="173365"/>
    <lineage>
        <taxon>Bacteria</taxon>
        <taxon>Pseudomonadati</taxon>
        <taxon>Pseudomonadota</taxon>
        <taxon>Gammaproteobacteria</taxon>
        <taxon>Methylococcales</taxon>
        <taxon>Methylococcaceae</taxon>
        <taxon>Methylobacter</taxon>
    </lineage>
</organism>
<dbReference type="RefSeq" id="WP_104429011.1">
    <property type="nucleotide sequence ID" value="NZ_PTIZ01000005.1"/>
</dbReference>
<reference evidence="1 2" key="1">
    <citation type="submission" date="2018-02" db="EMBL/GenBank/DDBJ databases">
        <title>Subsurface microbial communities from deep shales in Ohio and West Virginia, USA.</title>
        <authorList>
            <person name="Wrighton K."/>
        </authorList>
    </citation>
    <scope>NUCLEOTIDE SEQUENCE [LARGE SCALE GENOMIC DNA]</scope>
    <source>
        <strain evidence="1 2">OWC-DMM</strain>
    </source>
</reference>
<comment type="caution">
    <text evidence="1">The sequence shown here is derived from an EMBL/GenBank/DDBJ whole genome shotgun (WGS) entry which is preliminary data.</text>
</comment>
<name>A0A2S6HE98_9GAMM</name>
<sequence length="155" mass="16857">MILIAILDHNAYLLKNIPPNLQLTDFTATTALDGKNLSAWLVTHGVDMLARPLPIENKRSLTTAISTKPEKPNSNKQTSWQLNSSQLELITPFGSSILLSHNEYSALGAAANANGNLVSRLRRKLASYAPENFSIRGVKGQGSLFGVALQILETF</sequence>
<gene>
    <name evidence="1" type="ORF">B0F87_105278</name>
</gene>
<dbReference type="Proteomes" id="UP000240010">
    <property type="component" value="Unassembled WGS sequence"/>
</dbReference>
<accession>A0A2S6HE98</accession>
<evidence type="ECO:0000313" key="2">
    <source>
        <dbReference type="Proteomes" id="UP000240010"/>
    </source>
</evidence>
<evidence type="ECO:0000313" key="1">
    <source>
        <dbReference type="EMBL" id="PPK75805.1"/>
    </source>
</evidence>
<dbReference type="AlphaFoldDB" id="A0A2S6HE98"/>
<proteinExistence type="predicted"/>